<dbReference type="InParanoid" id="A0A0H2RYG2"/>
<gene>
    <name evidence="2" type="ORF">SCHPADRAFT_850845</name>
</gene>
<feature type="compositionally biased region" description="Acidic residues" evidence="1">
    <location>
        <begin position="289"/>
        <end position="299"/>
    </location>
</feature>
<feature type="region of interest" description="Disordered" evidence="1">
    <location>
        <begin position="199"/>
        <end position="249"/>
    </location>
</feature>
<evidence type="ECO:0000313" key="3">
    <source>
        <dbReference type="Proteomes" id="UP000053477"/>
    </source>
</evidence>
<feature type="compositionally biased region" description="Low complexity" evidence="1">
    <location>
        <begin position="348"/>
        <end position="361"/>
    </location>
</feature>
<feature type="compositionally biased region" description="Low complexity" evidence="1">
    <location>
        <begin position="127"/>
        <end position="141"/>
    </location>
</feature>
<proteinExistence type="predicted"/>
<dbReference type="Proteomes" id="UP000053477">
    <property type="component" value="Unassembled WGS sequence"/>
</dbReference>
<evidence type="ECO:0000256" key="1">
    <source>
        <dbReference type="SAM" id="MobiDB-lite"/>
    </source>
</evidence>
<feature type="compositionally biased region" description="Basic and acidic residues" evidence="1">
    <location>
        <begin position="319"/>
        <end position="343"/>
    </location>
</feature>
<feature type="compositionally biased region" description="Acidic residues" evidence="1">
    <location>
        <begin position="362"/>
        <end position="373"/>
    </location>
</feature>
<feature type="region of interest" description="Disordered" evidence="1">
    <location>
        <begin position="127"/>
        <end position="154"/>
    </location>
</feature>
<reference evidence="2 3" key="1">
    <citation type="submission" date="2015-04" db="EMBL/GenBank/DDBJ databases">
        <title>Complete genome sequence of Schizopora paradoxa KUC8140, a cosmopolitan wood degrader in East Asia.</title>
        <authorList>
            <consortium name="DOE Joint Genome Institute"/>
            <person name="Min B."/>
            <person name="Park H."/>
            <person name="Jang Y."/>
            <person name="Kim J.-J."/>
            <person name="Kim K.H."/>
            <person name="Pangilinan J."/>
            <person name="Lipzen A."/>
            <person name="Riley R."/>
            <person name="Grigoriev I.V."/>
            <person name="Spatafora J.W."/>
            <person name="Choi I.-G."/>
        </authorList>
    </citation>
    <scope>NUCLEOTIDE SEQUENCE [LARGE SCALE GENOMIC DNA]</scope>
    <source>
        <strain evidence="2 3">KUC8140</strain>
    </source>
</reference>
<dbReference type="AlphaFoldDB" id="A0A0H2RYG2"/>
<evidence type="ECO:0000313" key="2">
    <source>
        <dbReference type="EMBL" id="KLO14513.1"/>
    </source>
</evidence>
<accession>A0A0H2RYG2</accession>
<feature type="compositionally biased region" description="Acidic residues" evidence="1">
    <location>
        <begin position="220"/>
        <end position="231"/>
    </location>
</feature>
<dbReference type="STRING" id="27342.A0A0H2RYG2"/>
<feature type="compositionally biased region" description="Polar residues" evidence="1">
    <location>
        <begin position="142"/>
        <end position="151"/>
    </location>
</feature>
<feature type="compositionally biased region" description="Basic residues" evidence="1">
    <location>
        <begin position="236"/>
        <end position="247"/>
    </location>
</feature>
<feature type="compositionally biased region" description="Acidic residues" evidence="1">
    <location>
        <begin position="90"/>
        <end position="100"/>
    </location>
</feature>
<keyword evidence="3" id="KW-1185">Reference proteome</keyword>
<feature type="region of interest" description="Disordered" evidence="1">
    <location>
        <begin position="1"/>
        <end position="46"/>
    </location>
</feature>
<protein>
    <submittedName>
        <fullName evidence="2">Uncharacterized protein</fullName>
    </submittedName>
</protein>
<feature type="compositionally biased region" description="Basic residues" evidence="1">
    <location>
        <begin position="305"/>
        <end position="318"/>
    </location>
</feature>
<dbReference type="OrthoDB" id="2565191at2759"/>
<dbReference type="EMBL" id="KQ085942">
    <property type="protein sequence ID" value="KLO14513.1"/>
    <property type="molecule type" value="Genomic_DNA"/>
</dbReference>
<feature type="compositionally biased region" description="Polar residues" evidence="1">
    <location>
        <begin position="25"/>
        <end position="46"/>
    </location>
</feature>
<feature type="region of interest" description="Disordered" evidence="1">
    <location>
        <begin position="286"/>
        <end position="373"/>
    </location>
</feature>
<name>A0A0H2RYG2_9AGAM</name>
<organism evidence="2 3">
    <name type="scientific">Schizopora paradoxa</name>
    <dbReference type="NCBI Taxonomy" id="27342"/>
    <lineage>
        <taxon>Eukaryota</taxon>
        <taxon>Fungi</taxon>
        <taxon>Dikarya</taxon>
        <taxon>Basidiomycota</taxon>
        <taxon>Agaricomycotina</taxon>
        <taxon>Agaricomycetes</taxon>
        <taxon>Hymenochaetales</taxon>
        <taxon>Schizoporaceae</taxon>
        <taxon>Schizopora</taxon>
    </lineage>
</organism>
<sequence>MSSRTRRRTTVHDLASLRLHPDGSRVQNSQSLSHDGTPGVSSQTNLRASKYIAQDARGNWIARDAGGADFVKRKYGKQDKGKGRATNLDIGEDDGVVSDGDEVKDSRAIKRRKFLHDYSFLGSSSIEDGIPSSSFGEPSSSTLDPSQSNEPCSLPVPSSDLLKCVHYFASEYYAAHGQLSDLAKEARKEAKLIKQQQLDDILNERDDENEEQDSTLREDGVEDDEQVEEGMDNQPKPKRRGGRKAGKKWGEARLRRDMYKAFDGSALMAIGMLLQEHVAEVMHATPPEGWEEQMEEEEAQESRERRVKGGRRRRKKERRVRERVGEGRDEDGGVVAEEQRDSEESSDSEGSSSSSTEISSTESDDDSDSGSST</sequence>
<feature type="region of interest" description="Disordered" evidence="1">
    <location>
        <begin position="74"/>
        <end position="100"/>
    </location>
</feature>